<dbReference type="STRING" id="1848.SAMN05443637_12199"/>
<accession>A0A1M6YVY5</accession>
<dbReference type="Pfam" id="PF13727">
    <property type="entry name" value="CoA_binding_3"/>
    <property type="match status" value="1"/>
</dbReference>
<comment type="subcellular location">
    <subcellularLocation>
        <location evidence="1">Membrane</location>
        <topology evidence="1">Multi-pass membrane protein</topology>
    </subcellularLocation>
</comment>
<protein>
    <submittedName>
        <fullName evidence="9">Exopolysaccharide biosynthesis polyprenyl glycosylphosphotransferase</fullName>
    </submittedName>
</protein>
<evidence type="ECO:0000313" key="10">
    <source>
        <dbReference type="Proteomes" id="UP000184363"/>
    </source>
</evidence>
<dbReference type="PANTHER" id="PTHR30576:SF10">
    <property type="entry name" value="SLL5057 PROTEIN"/>
    <property type="match status" value="1"/>
</dbReference>
<feature type="transmembrane region" description="Helical" evidence="7">
    <location>
        <begin position="110"/>
        <end position="129"/>
    </location>
</feature>
<dbReference type="GO" id="GO:0016780">
    <property type="term" value="F:phosphotransferase activity, for other substituted phosphate groups"/>
    <property type="evidence" value="ECO:0007669"/>
    <property type="project" value="TreeGrafter"/>
</dbReference>
<gene>
    <name evidence="9" type="ORF">SAMN05443637_12199</name>
</gene>
<feature type="transmembrane region" description="Helical" evidence="7">
    <location>
        <begin position="47"/>
        <end position="69"/>
    </location>
</feature>
<evidence type="ECO:0000256" key="3">
    <source>
        <dbReference type="ARBA" id="ARBA00022679"/>
    </source>
</evidence>
<keyword evidence="3 9" id="KW-0808">Transferase</keyword>
<feature type="transmembrane region" description="Helical" evidence="7">
    <location>
        <begin position="81"/>
        <end position="104"/>
    </location>
</feature>
<organism evidence="9 10">
    <name type="scientific">Pseudonocardia thermophila</name>
    <dbReference type="NCBI Taxonomy" id="1848"/>
    <lineage>
        <taxon>Bacteria</taxon>
        <taxon>Bacillati</taxon>
        <taxon>Actinomycetota</taxon>
        <taxon>Actinomycetes</taxon>
        <taxon>Pseudonocardiales</taxon>
        <taxon>Pseudonocardiaceae</taxon>
        <taxon>Pseudonocardia</taxon>
    </lineage>
</organism>
<dbReference type="NCBIfam" id="TIGR03025">
    <property type="entry name" value="EPS_sugtrans"/>
    <property type="match status" value="1"/>
</dbReference>
<feature type="transmembrane region" description="Helical" evidence="7">
    <location>
        <begin position="286"/>
        <end position="306"/>
    </location>
</feature>
<dbReference type="Pfam" id="PF02397">
    <property type="entry name" value="Bac_transf"/>
    <property type="match status" value="1"/>
</dbReference>
<dbReference type="InterPro" id="IPR017475">
    <property type="entry name" value="EPS_sugar_tfrase"/>
</dbReference>
<feature type="domain" description="Bacterial sugar transferase" evidence="8">
    <location>
        <begin position="280"/>
        <end position="466"/>
    </location>
</feature>
<dbReference type="GO" id="GO:0016020">
    <property type="term" value="C:membrane"/>
    <property type="evidence" value="ECO:0007669"/>
    <property type="project" value="UniProtKB-SubCell"/>
</dbReference>
<keyword evidence="6 7" id="KW-0472">Membrane</keyword>
<reference evidence="9 10" key="1">
    <citation type="submission" date="2016-11" db="EMBL/GenBank/DDBJ databases">
        <authorList>
            <person name="Jaros S."/>
            <person name="Januszkiewicz K."/>
            <person name="Wedrychowicz H."/>
        </authorList>
    </citation>
    <scope>NUCLEOTIDE SEQUENCE [LARGE SCALE GENOMIC DNA]</scope>
    <source>
        <strain evidence="9 10">DSM 43832</strain>
    </source>
</reference>
<sequence>MQPQVVDRWERRYRALTIGVDLTAIVLAVVAGNALGLGREVPQFGNVAPGVGILAGLLMVVAMIVCRAWDPRILGHGSDEFGRLIKAVVTSAVSLGMLGLAFQATAARPWVFGLMPMAGLLSVLGRLALRKWLHRLRRGGRCVHPAIVVGGDEAVTEMIDRTRRDTARGWRVVGVCTPTGHAPDGGDEILGVPVLGDLDAVGDVVHQHAVRVVAVCPAPGWTSRRLHQLAWDIEDINAELVVDPGLMEVAGPRLHVDPVDGLPLLRLTRPTFSGVAWVAKQIVDRLGALLLLVFLSPVLLAVAVGVKLDGGPVFFTQTRVGRHGSEFRMLKFRSMVPDAEARLPELAHANEGAGPMFKIRDDPRVTRFGAFLRRYSLDELPQLFNVLAGSMSLVGPRPPLPSEVEAYSPAAQRRLLVRPGLTGLWQISGRSDLSWEQAVRLDLRYVENWNLALDALILWKTVGAVLNSRGAY</sequence>
<dbReference type="Proteomes" id="UP000184363">
    <property type="component" value="Unassembled WGS sequence"/>
</dbReference>
<keyword evidence="10" id="KW-1185">Reference proteome</keyword>
<evidence type="ECO:0000256" key="2">
    <source>
        <dbReference type="ARBA" id="ARBA00006464"/>
    </source>
</evidence>
<dbReference type="InterPro" id="IPR003362">
    <property type="entry name" value="Bact_transf"/>
</dbReference>
<evidence type="ECO:0000256" key="7">
    <source>
        <dbReference type="SAM" id="Phobius"/>
    </source>
</evidence>
<evidence type="ECO:0000259" key="8">
    <source>
        <dbReference type="Pfam" id="PF02397"/>
    </source>
</evidence>
<keyword evidence="5 7" id="KW-1133">Transmembrane helix</keyword>
<dbReference type="PANTHER" id="PTHR30576">
    <property type="entry name" value="COLANIC BIOSYNTHESIS UDP-GLUCOSE LIPID CARRIER TRANSFERASE"/>
    <property type="match status" value="1"/>
</dbReference>
<dbReference type="AlphaFoldDB" id="A0A1M6YVY5"/>
<name>A0A1M6YVY5_PSETH</name>
<evidence type="ECO:0000256" key="5">
    <source>
        <dbReference type="ARBA" id="ARBA00022989"/>
    </source>
</evidence>
<comment type="similarity">
    <text evidence="2">Belongs to the bacterial sugar transferase family.</text>
</comment>
<evidence type="ECO:0000256" key="6">
    <source>
        <dbReference type="ARBA" id="ARBA00023136"/>
    </source>
</evidence>
<feature type="transmembrane region" description="Helical" evidence="7">
    <location>
        <begin position="12"/>
        <end position="35"/>
    </location>
</feature>
<evidence type="ECO:0000256" key="1">
    <source>
        <dbReference type="ARBA" id="ARBA00004141"/>
    </source>
</evidence>
<evidence type="ECO:0000313" key="9">
    <source>
        <dbReference type="EMBL" id="SHL22209.1"/>
    </source>
</evidence>
<keyword evidence="4 7" id="KW-0812">Transmembrane</keyword>
<dbReference type="EMBL" id="FRAP01000021">
    <property type="protein sequence ID" value="SHL22209.1"/>
    <property type="molecule type" value="Genomic_DNA"/>
</dbReference>
<proteinExistence type="inferred from homology"/>
<evidence type="ECO:0000256" key="4">
    <source>
        <dbReference type="ARBA" id="ARBA00022692"/>
    </source>
</evidence>